<evidence type="ECO:0000256" key="1">
    <source>
        <dbReference type="ARBA" id="ARBA00010914"/>
    </source>
</evidence>
<dbReference type="AlphaFoldDB" id="A0A6P2CJ33"/>
<keyword evidence="5" id="KW-0411">Iron-sulfur</keyword>
<evidence type="ECO:0000256" key="2">
    <source>
        <dbReference type="ARBA" id="ARBA00022714"/>
    </source>
</evidence>
<name>A0A6P2CJ33_9NOCA</name>
<comment type="caution">
    <text evidence="8">The sequence shown here is derived from an EMBL/GenBank/DDBJ whole genome shotgun (WGS) entry which is preliminary data.</text>
</comment>
<evidence type="ECO:0000256" key="3">
    <source>
        <dbReference type="ARBA" id="ARBA00022723"/>
    </source>
</evidence>
<dbReference type="EMBL" id="QRCM01000001">
    <property type="protein sequence ID" value="TXG90968.1"/>
    <property type="molecule type" value="Genomic_DNA"/>
</dbReference>
<reference evidence="8 9" key="1">
    <citation type="submission" date="2018-07" db="EMBL/GenBank/DDBJ databases">
        <title>Genome sequence of Rhodococcus rhodnii ATCC 35071 from Rhodnius prolixus.</title>
        <authorList>
            <person name="Patel V."/>
            <person name="Vogel K.J."/>
        </authorList>
    </citation>
    <scope>NUCLEOTIDE SEQUENCE [LARGE SCALE GENOMIC DNA]</scope>
    <source>
        <strain evidence="8 9">ATCC 35071</strain>
    </source>
</reference>
<dbReference type="PROSITE" id="PS51085">
    <property type="entry name" value="2FE2S_FER_2"/>
    <property type="match status" value="1"/>
</dbReference>
<dbReference type="PANTHER" id="PTHR23426:SF65">
    <property type="entry name" value="FERREDOXIN-2, MITOCHONDRIAL"/>
    <property type="match status" value="1"/>
</dbReference>
<dbReference type="GO" id="GO:0009055">
    <property type="term" value="F:electron transfer activity"/>
    <property type="evidence" value="ECO:0007669"/>
    <property type="project" value="TreeGrafter"/>
</dbReference>
<feature type="domain" description="2Fe-2S ferredoxin-type" evidence="7">
    <location>
        <begin position="1"/>
        <end position="105"/>
    </location>
</feature>
<dbReference type="InterPro" id="IPR012675">
    <property type="entry name" value="Beta-grasp_dom_sf"/>
</dbReference>
<dbReference type="GO" id="GO:0051537">
    <property type="term" value="F:2 iron, 2 sulfur cluster binding"/>
    <property type="evidence" value="ECO:0007669"/>
    <property type="project" value="UniProtKB-KW"/>
</dbReference>
<keyword evidence="4" id="KW-0408">Iron</keyword>
<evidence type="ECO:0000313" key="8">
    <source>
        <dbReference type="EMBL" id="TXG90968.1"/>
    </source>
</evidence>
<accession>A0A6P2CJ33</accession>
<dbReference type="Proteomes" id="UP000471120">
    <property type="component" value="Unassembled WGS sequence"/>
</dbReference>
<keyword evidence="3" id="KW-0479">Metal-binding</keyword>
<comment type="similarity">
    <text evidence="1">Belongs to the adrenodoxin/putidaredoxin family.</text>
</comment>
<dbReference type="PANTHER" id="PTHR23426">
    <property type="entry name" value="FERREDOXIN/ADRENODOXIN"/>
    <property type="match status" value="1"/>
</dbReference>
<dbReference type="CDD" id="cd00207">
    <property type="entry name" value="fer2"/>
    <property type="match status" value="1"/>
</dbReference>
<dbReference type="Gene3D" id="3.10.20.30">
    <property type="match status" value="1"/>
</dbReference>
<comment type="cofactor">
    <cofactor evidence="6">
        <name>[2Fe-2S] cluster</name>
        <dbReference type="ChEBI" id="CHEBI:190135"/>
    </cofactor>
</comment>
<evidence type="ECO:0000259" key="7">
    <source>
        <dbReference type="PROSITE" id="PS51085"/>
    </source>
</evidence>
<dbReference type="InterPro" id="IPR001055">
    <property type="entry name" value="Adrenodoxin-like"/>
</dbReference>
<proteinExistence type="inferred from homology"/>
<evidence type="ECO:0000313" key="9">
    <source>
        <dbReference type="Proteomes" id="UP000471120"/>
    </source>
</evidence>
<dbReference type="GO" id="GO:0140647">
    <property type="term" value="P:P450-containing electron transport chain"/>
    <property type="evidence" value="ECO:0007669"/>
    <property type="project" value="InterPro"/>
</dbReference>
<keyword evidence="2" id="KW-0001">2Fe-2S</keyword>
<evidence type="ECO:0000256" key="4">
    <source>
        <dbReference type="ARBA" id="ARBA00023004"/>
    </source>
</evidence>
<sequence>MKATFHYKSGDPAVVLDVDEGLTLMEAARQEGVEGIVAECGGGAIRGTCHVIVDQQWFDASGPLDPTEEVLVGLSPECEPTSRLACQIEATAGLDGIAVTIPENQI</sequence>
<evidence type="ECO:0000256" key="6">
    <source>
        <dbReference type="ARBA" id="ARBA00034078"/>
    </source>
</evidence>
<dbReference type="Pfam" id="PF00111">
    <property type="entry name" value="Fer2"/>
    <property type="match status" value="1"/>
</dbReference>
<gene>
    <name evidence="8" type="ORF">DW322_12985</name>
</gene>
<dbReference type="InterPro" id="IPR036010">
    <property type="entry name" value="2Fe-2S_ferredoxin-like_sf"/>
</dbReference>
<dbReference type="InterPro" id="IPR001041">
    <property type="entry name" value="2Fe-2S_ferredoxin-type"/>
</dbReference>
<organism evidence="8 9">
    <name type="scientific">Rhodococcus rhodnii</name>
    <dbReference type="NCBI Taxonomy" id="38312"/>
    <lineage>
        <taxon>Bacteria</taxon>
        <taxon>Bacillati</taxon>
        <taxon>Actinomycetota</taxon>
        <taxon>Actinomycetes</taxon>
        <taxon>Mycobacteriales</taxon>
        <taxon>Nocardiaceae</taxon>
        <taxon>Rhodococcus</taxon>
    </lineage>
</organism>
<dbReference type="SUPFAM" id="SSF54292">
    <property type="entry name" value="2Fe-2S ferredoxin-like"/>
    <property type="match status" value="1"/>
</dbReference>
<protein>
    <submittedName>
        <fullName evidence="8">(2Fe-2S)-binding protein</fullName>
    </submittedName>
</protein>
<dbReference type="GO" id="GO:0046872">
    <property type="term" value="F:metal ion binding"/>
    <property type="evidence" value="ECO:0007669"/>
    <property type="project" value="UniProtKB-KW"/>
</dbReference>
<dbReference type="RefSeq" id="WP_010839878.1">
    <property type="nucleotide sequence ID" value="NZ_QRCM01000001.1"/>
</dbReference>
<evidence type="ECO:0000256" key="5">
    <source>
        <dbReference type="ARBA" id="ARBA00023014"/>
    </source>
</evidence>